<evidence type="ECO:0000259" key="8">
    <source>
        <dbReference type="Pfam" id="PF00892"/>
    </source>
</evidence>
<keyword evidence="6 7" id="KW-0472">Membrane</keyword>
<feature type="transmembrane region" description="Helical" evidence="7">
    <location>
        <begin position="295"/>
        <end position="314"/>
    </location>
</feature>
<dbReference type="PANTHER" id="PTHR42920:SF5">
    <property type="entry name" value="EAMA DOMAIN-CONTAINING PROTEIN"/>
    <property type="match status" value="1"/>
</dbReference>
<feature type="transmembrane region" description="Helical" evidence="7">
    <location>
        <begin position="152"/>
        <end position="170"/>
    </location>
</feature>
<comment type="similarity">
    <text evidence="2">Belongs to the EamA transporter family.</text>
</comment>
<comment type="caution">
    <text evidence="9">The sequence shown here is derived from an EMBL/GenBank/DDBJ whole genome shotgun (WGS) entry which is preliminary data.</text>
</comment>
<feature type="transmembrane region" description="Helical" evidence="7">
    <location>
        <begin position="67"/>
        <end position="85"/>
    </location>
</feature>
<proteinExistence type="inferred from homology"/>
<dbReference type="Proteomes" id="UP001224122">
    <property type="component" value="Unassembled WGS sequence"/>
</dbReference>
<evidence type="ECO:0000256" key="2">
    <source>
        <dbReference type="ARBA" id="ARBA00007362"/>
    </source>
</evidence>
<evidence type="ECO:0000313" key="9">
    <source>
        <dbReference type="EMBL" id="MDQ0199316.1"/>
    </source>
</evidence>
<dbReference type="InterPro" id="IPR051258">
    <property type="entry name" value="Diverse_Substrate_Transporter"/>
</dbReference>
<feature type="transmembrane region" description="Helical" evidence="7">
    <location>
        <begin position="207"/>
        <end position="227"/>
    </location>
</feature>
<keyword evidence="4 7" id="KW-0812">Transmembrane</keyword>
<feature type="transmembrane region" description="Helical" evidence="7">
    <location>
        <begin position="126"/>
        <end position="145"/>
    </location>
</feature>
<protein>
    <submittedName>
        <fullName evidence="9">Drug/metabolite transporter (DMT)-like permease</fullName>
    </submittedName>
</protein>
<keyword evidence="10" id="KW-1185">Reference proteome</keyword>
<evidence type="ECO:0000256" key="3">
    <source>
        <dbReference type="ARBA" id="ARBA00022475"/>
    </source>
</evidence>
<evidence type="ECO:0000256" key="6">
    <source>
        <dbReference type="ARBA" id="ARBA00023136"/>
    </source>
</evidence>
<sequence length="327" mass="36694">MSVRHKSCLSYVYSTQEKLKNILKVKINEGTEMKIQLRADLMLLMITFFWGSSILLTKIGLNYMQEYNLISLRFIIAFLLSGIVFYKHLIKTDFKTVKYAFILASILFIVYVFATFGTKYTSVSNAGFLFSLTVIFIPVLSSIFLKQKPEKKVVFGIVLAIVGIGLLTLNNELKTGYGDLFCILCALFYAVHIMVTGTMAKHVNSISLGVLQLGFVGLFSIIFSIFMETPKLPNNSESWFSILALSIFCTAIAFIVQIIAQQYTSPTHTGLIFSLEPVFSAVFAFFFTGETLTNKGYLGATLLLISVLIAELDFKSLLKLNDKKYIE</sequence>
<feature type="transmembrane region" description="Helical" evidence="7">
    <location>
        <begin position="41"/>
        <end position="61"/>
    </location>
</feature>
<keyword evidence="3" id="KW-1003">Cell membrane</keyword>
<feature type="transmembrane region" description="Helical" evidence="7">
    <location>
        <begin position="271"/>
        <end position="289"/>
    </location>
</feature>
<dbReference type="Pfam" id="PF00892">
    <property type="entry name" value="EamA"/>
    <property type="match status" value="2"/>
</dbReference>
<accession>A0ABT9XUZ0</accession>
<evidence type="ECO:0000313" key="10">
    <source>
        <dbReference type="Proteomes" id="UP001224122"/>
    </source>
</evidence>
<evidence type="ECO:0000256" key="5">
    <source>
        <dbReference type="ARBA" id="ARBA00022989"/>
    </source>
</evidence>
<reference evidence="9 10" key="1">
    <citation type="submission" date="2023-07" db="EMBL/GenBank/DDBJ databases">
        <title>Genomic Encyclopedia of Type Strains, Phase IV (KMG-IV): sequencing the most valuable type-strain genomes for metagenomic binning, comparative biology and taxonomic classification.</title>
        <authorList>
            <person name="Goeker M."/>
        </authorList>
    </citation>
    <scope>NUCLEOTIDE SEQUENCE [LARGE SCALE GENOMIC DNA]</scope>
    <source>
        <strain evidence="9 10">DSM 27594</strain>
    </source>
</reference>
<dbReference type="EMBL" id="JAUSTW010000003">
    <property type="protein sequence ID" value="MDQ0199316.1"/>
    <property type="molecule type" value="Genomic_DNA"/>
</dbReference>
<gene>
    <name evidence="9" type="ORF">J2S10_002474</name>
</gene>
<comment type="subcellular location">
    <subcellularLocation>
        <location evidence="1">Cell membrane</location>
        <topology evidence="1">Multi-pass membrane protein</topology>
    </subcellularLocation>
</comment>
<feature type="transmembrane region" description="Helical" evidence="7">
    <location>
        <begin position="239"/>
        <end position="259"/>
    </location>
</feature>
<feature type="transmembrane region" description="Helical" evidence="7">
    <location>
        <begin position="97"/>
        <end position="114"/>
    </location>
</feature>
<organism evidence="9 10">
    <name type="scientific">Neobacillus ginsengisoli</name>
    <dbReference type="NCBI Taxonomy" id="904295"/>
    <lineage>
        <taxon>Bacteria</taxon>
        <taxon>Bacillati</taxon>
        <taxon>Bacillota</taxon>
        <taxon>Bacilli</taxon>
        <taxon>Bacillales</taxon>
        <taxon>Bacillaceae</taxon>
        <taxon>Neobacillus</taxon>
    </lineage>
</organism>
<dbReference type="InterPro" id="IPR000620">
    <property type="entry name" value="EamA_dom"/>
</dbReference>
<feature type="domain" description="EamA" evidence="8">
    <location>
        <begin position="38"/>
        <end position="168"/>
    </location>
</feature>
<feature type="domain" description="EamA" evidence="8">
    <location>
        <begin position="177"/>
        <end position="309"/>
    </location>
</feature>
<feature type="transmembrane region" description="Helical" evidence="7">
    <location>
        <begin position="176"/>
        <end position="195"/>
    </location>
</feature>
<keyword evidence="5 7" id="KW-1133">Transmembrane helix</keyword>
<evidence type="ECO:0000256" key="4">
    <source>
        <dbReference type="ARBA" id="ARBA00022692"/>
    </source>
</evidence>
<dbReference type="InterPro" id="IPR037185">
    <property type="entry name" value="EmrE-like"/>
</dbReference>
<dbReference type="SUPFAM" id="SSF103481">
    <property type="entry name" value="Multidrug resistance efflux transporter EmrE"/>
    <property type="match status" value="2"/>
</dbReference>
<name>A0ABT9XUZ0_9BACI</name>
<dbReference type="PANTHER" id="PTHR42920">
    <property type="entry name" value="OS03G0707200 PROTEIN-RELATED"/>
    <property type="match status" value="1"/>
</dbReference>
<evidence type="ECO:0000256" key="7">
    <source>
        <dbReference type="SAM" id="Phobius"/>
    </source>
</evidence>
<evidence type="ECO:0000256" key="1">
    <source>
        <dbReference type="ARBA" id="ARBA00004651"/>
    </source>
</evidence>